<evidence type="ECO:0000256" key="1">
    <source>
        <dbReference type="ARBA" id="ARBA00005568"/>
    </source>
</evidence>
<dbReference type="Gene3D" id="3.20.20.60">
    <property type="entry name" value="Phosphoenolpyruvate-binding domains"/>
    <property type="match status" value="1"/>
</dbReference>
<dbReference type="PANTHER" id="PTHR30502:SF0">
    <property type="entry name" value="PHOSPHOENOLPYRUVATE CARBOXYLASE FAMILY PROTEIN"/>
    <property type="match status" value="1"/>
</dbReference>
<dbReference type="EMBL" id="JACOMF010000001">
    <property type="protein sequence ID" value="MBC4013953.1"/>
    <property type="molecule type" value="Genomic_DNA"/>
</dbReference>
<evidence type="ECO:0000256" key="3">
    <source>
        <dbReference type="ARBA" id="ARBA00023239"/>
    </source>
</evidence>
<dbReference type="GO" id="GO:0046872">
    <property type="term" value="F:metal ion binding"/>
    <property type="evidence" value="ECO:0007669"/>
    <property type="project" value="UniProtKB-KW"/>
</dbReference>
<evidence type="ECO:0000313" key="5">
    <source>
        <dbReference type="EMBL" id="MBC4013953.1"/>
    </source>
</evidence>
<dbReference type="Proteomes" id="UP000600101">
    <property type="component" value="Unassembled WGS sequence"/>
</dbReference>
<dbReference type="Pfam" id="PF03328">
    <property type="entry name" value="HpcH_HpaI"/>
    <property type="match status" value="1"/>
</dbReference>
<keyword evidence="6" id="KW-1185">Reference proteome</keyword>
<dbReference type="GO" id="GO:0016832">
    <property type="term" value="F:aldehyde-lyase activity"/>
    <property type="evidence" value="ECO:0007669"/>
    <property type="project" value="TreeGrafter"/>
</dbReference>
<proteinExistence type="inferred from homology"/>
<dbReference type="SUPFAM" id="SSF51621">
    <property type="entry name" value="Phosphoenolpyruvate/pyruvate domain"/>
    <property type="match status" value="1"/>
</dbReference>
<evidence type="ECO:0000259" key="4">
    <source>
        <dbReference type="Pfam" id="PF03328"/>
    </source>
</evidence>
<dbReference type="InterPro" id="IPR005000">
    <property type="entry name" value="Aldolase/citrate-lyase_domain"/>
</dbReference>
<reference evidence="5" key="1">
    <citation type="submission" date="2020-08" db="EMBL/GenBank/DDBJ databases">
        <authorList>
            <person name="Hu Y."/>
            <person name="Nguyen S.V."/>
            <person name="Li F."/>
            <person name="Fanning S."/>
        </authorList>
    </citation>
    <scope>NUCLEOTIDE SEQUENCE</scope>
    <source>
        <strain evidence="5">SYSU D8009</strain>
    </source>
</reference>
<accession>A0A9X0QW11</accession>
<keyword evidence="2" id="KW-0479">Metal-binding</keyword>
<dbReference type="InterPro" id="IPR015813">
    <property type="entry name" value="Pyrv/PenolPyrv_kinase-like_dom"/>
</dbReference>
<dbReference type="AlphaFoldDB" id="A0A9X0QW11"/>
<dbReference type="PANTHER" id="PTHR30502">
    <property type="entry name" value="2-KETO-3-DEOXY-L-RHAMNONATE ALDOLASE"/>
    <property type="match status" value="1"/>
</dbReference>
<organism evidence="5 6">
    <name type="scientific">Siccirubricoccus deserti</name>
    <dbReference type="NCBI Taxonomy" id="2013562"/>
    <lineage>
        <taxon>Bacteria</taxon>
        <taxon>Pseudomonadati</taxon>
        <taxon>Pseudomonadota</taxon>
        <taxon>Alphaproteobacteria</taxon>
        <taxon>Acetobacterales</taxon>
        <taxon>Roseomonadaceae</taxon>
        <taxon>Siccirubricoccus</taxon>
    </lineage>
</organism>
<dbReference type="RefSeq" id="WP_186768713.1">
    <property type="nucleotide sequence ID" value="NZ_JACOMF010000001.1"/>
</dbReference>
<protein>
    <submittedName>
        <fullName evidence="5">Aldolase</fullName>
    </submittedName>
</protein>
<keyword evidence="3" id="KW-0456">Lyase</keyword>
<comment type="caution">
    <text evidence="5">The sequence shown here is derived from an EMBL/GenBank/DDBJ whole genome shotgun (WGS) entry which is preliminary data.</text>
</comment>
<dbReference type="InterPro" id="IPR040442">
    <property type="entry name" value="Pyrv_kinase-like_dom_sf"/>
</dbReference>
<evidence type="ECO:0000313" key="6">
    <source>
        <dbReference type="Proteomes" id="UP000600101"/>
    </source>
</evidence>
<name>A0A9X0QW11_9PROT</name>
<gene>
    <name evidence="5" type="ORF">H7965_01345</name>
</gene>
<feature type="domain" description="HpcH/HpaI aldolase/citrate lyase" evidence="4">
    <location>
        <begin position="28"/>
        <end position="240"/>
    </location>
</feature>
<evidence type="ECO:0000256" key="2">
    <source>
        <dbReference type="ARBA" id="ARBA00022723"/>
    </source>
</evidence>
<dbReference type="GO" id="GO:0005737">
    <property type="term" value="C:cytoplasm"/>
    <property type="evidence" value="ECO:0007669"/>
    <property type="project" value="TreeGrafter"/>
</dbReference>
<dbReference type="InterPro" id="IPR050251">
    <property type="entry name" value="HpcH-HpaI_aldolase"/>
</dbReference>
<sequence>MPAPALVNPVKQKLAAGGVALGLGVRMSRSAEIARIAKATGHDFLFIDVQHSLFGLETIGHIAQAALAIGIAPLARVRSVHDQDVQALLDNGVTGIVYPDVNTREDAERAVAAVRFGPLGRRSVTGGYPYFDFRAVPPAEALPAVDAATLLACMVETREGVENIEAIAAVPGIDVIHMGMNDLLTNMGKPGQYANPELQAAVDRVLAACRANGKHFGCGGNRDPKAQAAVIRRGAQFLTTQTDIGLLSASAGAWTRGIAEALATAG</sequence>
<comment type="similarity">
    <text evidence="1">Belongs to the HpcH/HpaI aldolase family.</text>
</comment>